<evidence type="ECO:0000313" key="3">
    <source>
        <dbReference type="Proteomes" id="UP001611415"/>
    </source>
</evidence>
<keyword evidence="1" id="KW-1133">Transmembrane helix</keyword>
<feature type="transmembrane region" description="Helical" evidence="1">
    <location>
        <begin position="42"/>
        <end position="61"/>
    </location>
</feature>
<gene>
    <name evidence="2" type="ORF">ACH49W_29245</name>
</gene>
<sequence>MSALQKKVMLYAIALAYVVTFAVGVFLALLDESLTGREIASAIGLNLVASAIFATFFALIATRSQDQNMQATLRESFAAMSDQVIDRAFQANSTYLPQRTYPATTGFDPVFNRDMQRAMAGSTLYACSGPNPWYVPARLRESDNPPDQVVVRMISPAFDKAVRRRVADRRLLPRLRGVPMDEMIRDYRDSLLTALVALFDCRDICPIDVVFAEDSAVTRHEICDNGVFIAWYRGPDSQTKTFPHALRFSSDALLYKTLRLDILRAREIADHVLTFRAATTEADLIAALAACTGSLLDPDDIARRRSKYAAESAAFVRHLRSLR</sequence>
<keyword evidence="3" id="KW-1185">Reference proteome</keyword>
<comment type="caution">
    <text evidence="2">The sequence shown here is derived from an EMBL/GenBank/DDBJ whole genome shotgun (WGS) entry which is preliminary data.</text>
</comment>
<keyword evidence="1" id="KW-0472">Membrane</keyword>
<keyword evidence="1" id="KW-0812">Transmembrane</keyword>
<dbReference type="RefSeq" id="WP_357401979.1">
    <property type="nucleotide sequence ID" value="NZ_JBEYCD010000003.1"/>
</dbReference>
<evidence type="ECO:0000313" key="2">
    <source>
        <dbReference type="EMBL" id="MFI2477480.1"/>
    </source>
</evidence>
<dbReference type="Proteomes" id="UP001611415">
    <property type="component" value="Unassembled WGS sequence"/>
</dbReference>
<organism evidence="2 3">
    <name type="scientific">Nocardia xishanensis</name>
    <dbReference type="NCBI Taxonomy" id="238964"/>
    <lineage>
        <taxon>Bacteria</taxon>
        <taxon>Bacillati</taxon>
        <taxon>Actinomycetota</taxon>
        <taxon>Actinomycetes</taxon>
        <taxon>Mycobacteriales</taxon>
        <taxon>Nocardiaceae</taxon>
        <taxon>Nocardia</taxon>
    </lineage>
</organism>
<name>A0ABW7X907_9NOCA</name>
<proteinExistence type="predicted"/>
<protein>
    <submittedName>
        <fullName evidence="2">Uncharacterized protein</fullName>
    </submittedName>
</protein>
<accession>A0ABW7X907</accession>
<evidence type="ECO:0000256" key="1">
    <source>
        <dbReference type="SAM" id="Phobius"/>
    </source>
</evidence>
<reference evidence="2 3" key="1">
    <citation type="submission" date="2024-10" db="EMBL/GenBank/DDBJ databases">
        <title>The Natural Products Discovery Center: Release of the First 8490 Sequenced Strains for Exploring Actinobacteria Biosynthetic Diversity.</title>
        <authorList>
            <person name="Kalkreuter E."/>
            <person name="Kautsar S.A."/>
            <person name="Yang D."/>
            <person name="Bader C.D."/>
            <person name="Teijaro C.N."/>
            <person name="Fluegel L."/>
            <person name="Davis C.M."/>
            <person name="Simpson J.R."/>
            <person name="Lauterbach L."/>
            <person name="Steele A.D."/>
            <person name="Gui C."/>
            <person name="Meng S."/>
            <person name="Li G."/>
            <person name="Viehrig K."/>
            <person name="Ye F."/>
            <person name="Su P."/>
            <person name="Kiefer A.F."/>
            <person name="Nichols A."/>
            <person name="Cepeda A.J."/>
            <person name="Yan W."/>
            <person name="Fan B."/>
            <person name="Jiang Y."/>
            <person name="Adhikari A."/>
            <person name="Zheng C.-J."/>
            <person name="Schuster L."/>
            <person name="Cowan T.M."/>
            <person name="Smanski M.J."/>
            <person name="Chevrette M.G."/>
            <person name="De Carvalho L.P.S."/>
            <person name="Shen B."/>
        </authorList>
    </citation>
    <scope>NUCLEOTIDE SEQUENCE [LARGE SCALE GENOMIC DNA]</scope>
    <source>
        <strain evidence="2 3">NPDC019275</strain>
    </source>
</reference>
<dbReference type="EMBL" id="JBIRYO010000025">
    <property type="protein sequence ID" value="MFI2477480.1"/>
    <property type="molecule type" value="Genomic_DNA"/>
</dbReference>
<feature type="transmembrane region" description="Helical" evidence="1">
    <location>
        <begin position="9"/>
        <end position="30"/>
    </location>
</feature>